<sequence>MQSDVSLVPGVHIIHASSIQTSVHHYEVAQQTTNISYLYIPSIHLYSGVIKGPPYRDSSCPKLDKSCVSNSLQYFTTSTGPKMSRLSKIHIAILIVAFLVHRIQAADDSEDDKKTMRRLSSHLMNRRITKITGEATIAQNIHNHELLSASMTNLLQTLAKRQNYVPRDSPKRDELSRAPAPGDSREWQDYMIQYNAYQYGWCEIIRLKIVNAQGLPFDEYRFNTVKLGSRRLAEMMKRFLSLEVLYSIALGEMAPHLQTILDSKGERSYGNELGTAINELRAERARIVGLINGIRANPTSVSLDGAMASVWGWPSLLSPEELSMEPTPNITDDWLHYIMEYNALVSVRSKYKLEQLRVLLKYSTDPKVRGTLLFQQELTRPIMGHYFATACRYAQEVAERAVYASLPLNGARPPFEVMDGSGGGNEVYNSEGNVPGASSECVAPADELNFDFEFNQDDWNMVLPVLEGPSDPEKNPPHSYNFEVDPVDKYWTTGNIYYKLDEDRIGDRSPPHNYNAYADEAGSSSAGIASGQQYFSNEKQYGLDKHK</sequence>
<evidence type="ECO:0000256" key="1">
    <source>
        <dbReference type="SAM" id="MobiDB-lite"/>
    </source>
</evidence>
<feature type="region of interest" description="Disordered" evidence="1">
    <location>
        <begin position="502"/>
        <end position="547"/>
    </location>
</feature>
<reference evidence="2 3" key="1">
    <citation type="journal article" date="2019" name="Sci. Rep.">
        <title>Comparative genomics of chytrid fungi reveal insights into the obligate biotrophic and pathogenic lifestyle of Synchytrium endobioticum.</title>
        <authorList>
            <person name="van de Vossenberg B.T.L.H."/>
            <person name="Warris S."/>
            <person name="Nguyen H.D.T."/>
            <person name="van Gent-Pelzer M.P.E."/>
            <person name="Joly D.L."/>
            <person name="van de Geest H.C."/>
            <person name="Bonants P.J.M."/>
            <person name="Smith D.S."/>
            <person name="Levesque C.A."/>
            <person name="van der Lee T.A.J."/>
        </authorList>
    </citation>
    <scope>NUCLEOTIDE SEQUENCE [LARGE SCALE GENOMIC DNA]</scope>
    <source>
        <strain evidence="2 3">MB42</strain>
    </source>
</reference>
<dbReference type="AlphaFoldDB" id="A0A507DKE6"/>
<accession>A0A507DKE6</accession>
<dbReference type="Proteomes" id="UP000317494">
    <property type="component" value="Unassembled WGS sequence"/>
</dbReference>
<keyword evidence="3" id="KW-1185">Reference proteome</keyword>
<protein>
    <submittedName>
        <fullName evidence="2">Uncharacterized protein</fullName>
    </submittedName>
</protein>
<dbReference type="EMBL" id="QEAN01000046">
    <property type="protein sequence ID" value="TPX51996.1"/>
    <property type="molecule type" value="Genomic_DNA"/>
</dbReference>
<dbReference type="VEuPathDB" id="FungiDB:SeMB42_g01711"/>
<feature type="region of interest" description="Disordered" evidence="1">
    <location>
        <begin position="163"/>
        <end position="182"/>
    </location>
</feature>
<evidence type="ECO:0000313" key="2">
    <source>
        <dbReference type="EMBL" id="TPX51996.1"/>
    </source>
</evidence>
<organism evidence="2 3">
    <name type="scientific">Synchytrium endobioticum</name>
    <dbReference type="NCBI Taxonomy" id="286115"/>
    <lineage>
        <taxon>Eukaryota</taxon>
        <taxon>Fungi</taxon>
        <taxon>Fungi incertae sedis</taxon>
        <taxon>Chytridiomycota</taxon>
        <taxon>Chytridiomycota incertae sedis</taxon>
        <taxon>Chytridiomycetes</taxon>
        <taxon>Synchytriales</taxon>
        <taxon>Synchytriaceae</taxon>
        <taxon>Synchytrium</taxon>
    </lineage>
</organism>
<feature type="compositionally biased region" description="Low complexity" evidence="1">
    <location>
        <begin position="521"/>
        <end position="531"/>
    </location>
</feature>
<gene>
    <name evidence="2" type="ORF">SeMB42_g01711</name>
</gene>
<name>A0A507DKE6_9FUNG</name>
<comment type="caution">
    <text evidence="2">The sequence shown here is derived from an EMBL/GenBank/DDBJ whole genome shotgun (WGS) entry which is preliminary data.</text>
</comment>
<proteinExistence type="predicted"/>
<evidence type="ECO:0000313" key="3">
    <source>
        <dbReference type="Proteomes" id="UP000317494"/>
    </source>
</evidence>